<keyword evidence="2" id="KW-0436">Ligase</keyword>
<dbReference type="InterPro" id="IPR020845">
    <property type="entry name" value="AMP-binding_CS"/>
</dbReference>
<keyword evidence="6" id="KW-1185">Reference proteome</keyword>
<name>A0A4S5BYH6_9BURK</name>
<dbReference type="PROSITE" id="PS00455">
    <property type="entry name" value="AMP_BINDING"/>
    <property type="match status" value="1"/>
</dbReference>
<dbReference type="PANTHER" id="PTHR43201:SF5">
    <property type="entry name" value="MEDIUM-CHAIN ACYL-COA LIGASE ACSF2, MITOCHONDRIAL"/>
    <property type="match status" value="1"/>
</dbReference>
<evidence type="ECO:0000259" key="3">
    <source>
        <dbReference type="Pfam" id="PF00501"/>
    </source>
</evidence>
<reference evidence="5 6" key="1">
    <citation type="submission" date="2019-04" db="EMBL/GenBank/DDBJ databases">
        <title>Lampropedia sp YIM MLB12 draf genome.</title>
        <authorList>
            <person name="Wang Y.-X."/>
        </authorList>
    </citation>
    <scope>NUCLEOTIDE SEQUENCE [LARGE SCALE GENOMIC DNA]</scope>
    <source>
        <strain evidence="5 6">YIM MLB12</strain>
    </source>
</reference>
<proteinExistence type="inferred from homology"/>
<organism evidence="5 6">
    <name type="scientific">Lampropedia aestuarii</name>
    <dbReference type="NCBI Taxonomy" id="2562762"/>
    <lineage>
        <taxon>Bacteria</taxon>
        <taxon>Pseudomonadati</taxon>
        <taxon>Pseudomonadota</taxon>
        <taxon>Betaproteobacteria</taxon>
        <taxon>Burkholderiales</taxon>
        <taxon>Comamonadaceae</taxon>
        <taxon>Lampropedia</taxon>
    </lineage>
</organism>
<sequence length="591" mass="62153">MATPPNFATSIYAALQHSAATKPQRTALTYLQTGDADEQARCISYTDLLAGVTQAANLFAQLGGVGVGVAYLLPSLVETHFVLWGAETSGYAVPLNPFLTTEQIEELVRASGAKILVTVGAAAPEVWHKSLAVQQRIEGLQLVCVGPQGPSGAAIDFVQALAEQPADALHFTPAQGEQICAYFHTGGTTGVPKLVGHSHRNQLTAARGAMHMLAISEDDCVTNGMPLFHVGGSIATSLAFFLAGANVVMLSGLGFRNPAMVRNIWRIVERYQVSVLGAVPTAMASLLATPVDGDLSSLRYGLTGAALCPANVSRRFTEVTGKALHELLGMTETGGVTAADPVGGQATPGSVGYAIPESQIRVRRRLADGSLGDDCAAGEIGVLFVQGHNVSPGYLDASQNAGVFQEHGLNTGDLAYLDSAGKLFIAGRSKDLIIRSAHNIDPLMIEAAFTNHPSVAAAAAVGQPDRYAGELPVVFIVLNDPHTDLDALQAHAQAHIAERPAWPKSIHVLDALPVTAVGKPFKPALRAEAAVRLLEPMLRNLLEDDTLTVTASEGGKRGLDVHVRANGLSPAQHTKLREELDGYAFAWTLSH</sequence>
<protein>
    <submittedName>
        <fullName evidence="5">Acyl-CoA synthetase</fullName>
    </submittedName>
</protein>
<dbReference type="InterPro" id="IPR045851">
    <property type="entry name" value="AMP-bd_C_sf"/>
</dbReference>
<dbReference type="InterPro" id="IPR042099">
    <property type="entry name" value="ANL_N_sf"/>
</dbReference>
<evidence type="ECO:0000256" key="1">
    <source>
        <dbReference type="ARBA" id="ARBA00006432"/>
    </source>
</evidence>
<dbReference type="SUPFAM" id="SSF56801">
    <property type="entry name" value="Acetyl-CoA synthetase-like"/>
    <property type="match status" value="1"/>
</dbReference>
<accession>A0A4S5BYH6</accession>
<dbReference type="GO" id="GO:0031956">
    <property type="term" value="F:medium-chain fatty acid-CoA ligase activity"/>
    <property type="evidence" value="ECO:0007669"/>
    <property type="project" value="TreeGrafter"/>
</dbReference>
<comment type="similarity">
    <text evidence="1">Belongs to the ATP-dependent AMP-binding enzyme family.</text>
</comment>
<feature type="domain" description="AMP-dependent synthetase/ligase" evidence="3">
    <location>
        <begin position="15"/>
        <end position="395"/>
    </location>
</feature>
<dbReference type="Gene3D" id="3.40.50.12780">
    <property type="entry name" value="N-terminal domain of ligase-like"/>
    <property type="match status" value="1"/>
</dbReference>
<dbReference type="PANTHER" id="PTHR43201">
    <property type="entry name" value="ACYL-COA SYNTHETASE"/>
    <property type="match status" value="1"/>
</dbReference>
<evidence type="ECO:0000259" key="4">
    <source>
        <dbReference type="Pfam" id="PF13193"/>
    </source>
</evidence>
<dbReference type="EMBL" id="SSWX01000002">
    <property type="protein sequence ID" value="THJ36135.1"/>
    <property type="molecule type" value="Genomic_DNA"/>
</dbReference>
<gene>
    <name evidence="5" type="ORF">E8K88_02395</name>
</gene>
<dbReference type="InterPro" id="IPR025110">
    <property type="entry name" value="AMP-bd_C"/>
</dbReference>
<feature type="domain" description="AMP-binding enzyme C-terminal" evidence="4">
    <location>
        <begin position="445"/>
        <end position="519"/>
    </location>
</feature>
<dbReference type="GO" id="GO:0006631">
    <property type="term" value="P:fatty acid metabolic process"/>
    <property type="evidence" value="ECO:0007669"/>
    <property type="project" value="TreeGrafter"/>
</dbReference>
<dbReference type="Proteomes" id="UP000306236">
    <property type="component" value="Unassembled WGS sequence"/>
</dbReference>
<dbReference type="Gene3D" id="3.30.300.30">
    <property type="match status" value="1"/>
</dbReference>
<dbReference type="AlphaFoldDB" id="A0A4S5BYH6"/>
<dbReference type="InterPro" id="IPR000873">
    <property type="entry name" value="AMP-dep_synth/lig_dom"/>
</dbReference>
<evidence type="ECO:0000313" key="5">
    <source>
        <dbReference type="EMBL" id="THJ36135.1"/>
    </source>
</evidence>
<evidence type="ECO:0000256" key="2">
    <source>
        <dbReference type="ARBA" id="ARBA00022598"/>
    </source>
</evidence>
<comment type="caution">
    <text evidence="5">The sequence shown here is derived from an EMBL/GenBank/DDBJ whole genome shotgun (WGS) entry which is preliminary data.</text>
</comment>
<dbReference type="Pfam" id="PF00501">
    <property type="entry name" value="AMP-binding"/>
    <property type="match status" value="1"/>
</dbReference>
<evidence type="ECO:0000313" key="6">
    <source>
        <dbReference type="Proteomes" id="UP000306236"/>
    </source>
</evidence>
<dbReference type="Pfam" id="PF13193">
    <property type="entry name" value="AMP-binding_C"/>
    <property type="match status" value="1"/>
</dbReference>
<dbReference type="OrthoDB" id="9766486at2"/>
<dbReference type="RefSeq" id="WP_136405041.1">
    <property type="nucleotide sequence ID" value="NZ_SSWX01000002.1"/>
</dbReference>